<evidence type="ECO:0000313" key="1">
    <source>
        <dbReference type="EMBL" id="TGL62926.1"/>
    </source>
</evidence>
<reference evidence="1" key="1">
    <citation type="journal article" date="2019" name="PLoS Negl. Trop. Dis.">
        <title>Revisiting the worldwide diversity of Leptospira species in the environment.</title>
        <authorList>
            <person name="Vincent A.T."/>
            <person name="Schiettekatte O."/>
            <person name="Bourhy P."/>
            <person name="Veyrier F.J."/>
            <person name="Picardeau M."/>
        </authorList>
    </citation>
    <scope>NUCLEOTIDE SEQUENCE [LARGE SCALE GENOMIC DNA]</scope>
    <source>
        <strain evidence="1">201702455</strain>
    </source>
</reference>
<dbReference type="EMBL" id="RQGF01000015">
    <property type="protein sequence ID" value="TGL62926.1"/>
    <property type="molecule type" value="Genomic_DNA"/>
</dbReference>
<accession>A0A4R9K8J2</accession>
<proteinExistence type="predicted"/>
<dbReference type="OrthoDB" id="325784at2"/>
<protein>
    <submittedName>
        <fullName evidence="1">Uncharacterized protein</fullName>
    </submittedName>
</protein>
<dbReference type="AlphaFoldDB" id="A0A4R9K8J2"/>
<comment type="caution">
    <text evidence="1">The sequence shown here is derived from an EMBL/GenBank/DDBJ whole genome shotgun (WGS) entry which is preliminary data.</text>
</comment>
<sequence>MFDTLEKIAEHDVGKEIYLTGQIVYDPQAGEGRHIILGKDDKIEYYRIKYESLDAKEGTDFFCAERIRFDLERKFQATSAKLKTNPLDLKARQESEKNLESYLRFSNGVKGKSQIIRNFLFFSLAKYLKGDQGLPISPCGLTQKIAESISIATTGLTDADSKLSWASQIQFLTAYELGFTLAGYCR</sequence>
<organism evidence="1 2">
    <name type="scientific">Leptospira sarikeiensis</name>
    <dbReference type="NCBI Taxonomy" id="2484943"/>
    <lineage>
        <taxon>Bacteria</taxon>
        <taxon>Pseudomonadati</taxon>
        <taxon>Spirochaetota</taxon>
        <taxon>Spirochaetia</taxon>
        <taxon>Leptospirales</taxon>
        <taxon>Leptospiraceae</taxon>
        <taxon>Leptospira</taxon>
    </lineage>
</organism>
<name>A0A4R9K8J2_9LEPT</name>
<dbReference type="Proteomes" id="UP000297762">
    <property type="component" value="Unassembled WGS sequence"/>
</dbReference>
<keyword evidence="2" id="KW-1185">Reference proteome</keyword>
<evidence type="ECO:0000313" key="2">
    <source>
        <dbReference type="Proteomes" id="UP000297762"/>
    </source>
</evidence>
<gene>
    <name evidence="1" type="ORF">EHQ64_08275</name>
</gene>